<evidence type="ECO:0000313" key="6">
    <source>
        <dbReference type="EMBL" id="MCK9687987.1"/>
    </source>
</evidence>
<keyword evidence="7" id="KW-1185">Reference proteome</keyword>
<dbReference type="Pfam" id="PF01055">
    <property type="entry name" value="Glyco_hydro_31_2nd"/>
    <property type="match status" value="1"/>
</dbReference>
<dbReference type="AlphaFoldDB" id="A0A9X1YLJ5"/>
<evidence type="ECO:0000259" key="3">
    <source>
        <dbReference type="Pfam" id="PF01055"/>
    </source>
</evidence>
<dbReference type="Gene3D" id="3.20.20.80">
    <property type="entry name" value="Glycosidases"/>
    <property type="match status" value="2"/>
</dbReference>
<evidence type="ECO:0000313" key="7">
    <source>
        <dbReference type="Proteomes" id="UP001139353"/>
    </source>
</evidence>
<evidence type="ECO:0000259" key="4">
    <source>
        <dbReference type="Pfam" id="PF13802"/>
    </source>
</evidence>
<name>A0A9X1YLJ5_9BURK</name>
<dbReference type="InterPro" id="IPR011013">
    <property type="entry name" value="Gal_mutarotase_sf_dom"/>
</dbReference>
<dbReference type="PANTHER" id="PTHR22762">
    <property type="entry name" value="ALPHA-GLUCOSIDASE"/>
    <property type="match status" value="1"/>
</dbReference>
<organism evidence="6 7">
    <name type="scientific">Scleromatobacter humisilvae</name>
    <dbReference type="NCBI Taxonomy" id="2897159"/>
    <lineage>
        <taxon>Bacteria</taxon>
        <taxon>Pseudomonadati</taxon>
        <taxon>Pseudomonadota</taxon>
        <taxon>Betaproteobacteria</taxon>
        <taxon>Burkholderiales</taxon>
        <taxon>Sphaerotilaceae</taxon>
        <taxon>Scleromatobacter</taxon>
    </lineage>
</organism>
<comment type="similarity">
    <text evidence="1 2">Belongs to the glycosyl hydrolase 31 family.</text>
</comment>
<dbReference type="Gene3D" id="2.60.40.1760">
    <property type="entry name" value="glycosyl hydrolase (family 31)"/>
    <property type="match status" value="1"/>
</dbReference>
<keyword evidence="2" id="KW-0326">Glycosidase</keyword>
<dbReference type="GO" id="GO:0005975">
    <property type="term" value="P:carbohydrate metabolic process"/>
    <property type="evidence" value="ECO:0007669"/>
    <property type="project" value="InterPro"/>
</dbReference>
<reference evidence="6" key="1">
    <citation type="submission" date="2021-11" db="EMBL/GenBank/DDBJ databases">
        <title>BS-T2-15 a new species belonging to the Comamonadaceae family isolated from the soil of a French oak forest.</title>
        <authorList>
            <person name="Mieszkin S."/>
            <person name="Alain K."/>
        </authorList>
    </citation>
    <scope>NUCLEOTIDE SEQUENCE</scope>
    <source>
        <strain evidence="6">BS-T2-15</strain>
    </source>
</reference>
<keyword evidence="2 6" id="KW-0378">Hydrolase</keyword>
<dbReference type="PANTHER" id="PTHR22762:SF120">
    <property type="entry name" value="HETEROGLYCAN GLUCOSIDASE 1"/>
    <property type="match status" value="1"/>
</dbReference>
<dbReference type="EMBL" id="JAJLJH010000006">
    <property type="protein sequence ID" value="MCK9687987.1"/>
    <property type="molecule type" value="Genomic_DNA"/>
</dbReference>
<protein>
    <submittedName>
        <fullName evidence="6">Glycoside hydrolase family 31 protein</fullName>
    </submittedName>
</protein>
<dbReference type="InterPro" id="IPR025887">
    <property type="entry name" value="Glyco_hydro_31_N_dom"/>
</dbReference>
<dbReference type="CDD" id="cd14752">
    <property type="entry name" value="GH31_N"/>
    <property type="match status" value="1"/>
</dbReference>
<gene>
    <name evidence="6" type="ORF">LPC04_19965</name>
</gene>
<feature type="domain" description="Glycoside hydrolase family 31 N-terminal" evidence="4">
    <location>
        <begin position="111"/>
        <end position="191"/>
    </location>
</feature>
<dbReference type="Pfam" id="PF21365">
    <property type="entry name" value="Glyco_hydro_31_3rd"/>
    <property type="match status" value="1"/>
</dbReference>
<evidence type="ECO:0000256" key="2">
    <source>
        <dbReference type="RuleBase" id="RU361185"/>
    </source>
</evidence>
<evidence type="ECO:0000256" key="1">
    <source>
        <dbReference type="ARBA" id="ARBA00007806"/>
    </source>
</evidence>
<dbReference type="GO" id="GO:0004553">
    <property type="term" value="F:hydrolase activity, hydrolyzing O-glycosyl compounds"/>
    <property type="evidence" value="ECO:0007669"/>
    <property type="project" value="InterPro"/>
</dbReference>
<dbReference type="SUPFAM" id="SSF51445">
    <property type="entry name" value="(Trans)glycosidases"/>
    <property type="match status" value="1"/>
</dbReference>
<dbReference type="SUPFAM" id="SSF51011">
    <property type="entry name" value="Glycosyl hydrolase domain"/>
    <property type="match status" value="1"/>
</dbReference>
<sequence length="786" mass="86976">MYFQKIRHPSNFRFATGHAGESLQLGDAAPLRPCVRDLGEDVFHVELRDDARWPLDPRLLRMHDDAFAGASTHRLGFDADGTLLLEDAQGARVLAGVPRAGVGVCGKAWLVQLARGEGMRFYGQGEKLTGLEKTGKRTKFWNLDVWGDHPMPVIIDGAADPQYAAIPYLLIRDGARWIGVLVDHPGNVFMDTGSNWFFSGKDDLGAPPSLWFGADEGVPAFYVIAGDSMASVTRRLQRLVGVTPLPPLWSLGHHQCRWGYGGTRDLQWLDASFDEHEFPNDGLWLDIDYMDDYKVFTTSPAQFGDRASELRALADKGRRVVPILDPGVKVVDGYEVAESGTKAGIFCKNPEGQPYVGFVWPGRTWFPDYSLPEGRAWWAGYARQFRDWGFGAAWIDMNDPSTGAAEVDDMRFQHGKWDHWTYHNLYATGMAQATWEGFKAAKPDERPFILSRSAATGSSRWTALWTGDNWSNWHHLRLAIPCTLNLALSGLPFNGPDVPGFGGHADAELAIAWYKAGALFPFLRNHSVKGSVAQEPWQFGPQALQVIRHFVRLRYKLLPYLYQLWIAQAREGTAVMRPLFHDFDNADGLELDRIDDQFMVGQAIMQAPLLHQGQQQRTVALPGTGRWMDACSGRFVAAGRSIHVRSDAASTPLYVREGQLLAMQPGERTTQANDLSDIELHAILGAGCADEAVLDYAFDDGLTDGHQRGERGVVRFRATRAGDALALRVEVLQAWRPLRVRVVGYDGATSAVVELPAGDVAQALQADTWIFAGQPLAIARGAVVTV</sequence>
<dbReference type="InterPro" id="IPR048395">
    <property type="entry name" value="Glyco_hydro_31_C"/>
</dbReference>
<dbReference type="SUPFAM" id="SSF74650">
    <property type="entry name" value="Galactose mutarotase-like"/>
    <property type="match status" value="1"/>
</dbReference>
<feature type="domain" description="Glycosyl hydrolase family 31 C-terminal" evidence="5">
    <location>
        <begin position="572"/>
        <end position="660"/>
    </location>
</feature>
<dbReference type="Proteomes" id="UP001139353">
    <property type="component" value="Unassembled WGS sequence"/>
</dbReference>
<proteinExistence type="inferred from homology"/>
<comment type="caution">
    <text evidence="6">The sequence shown here is derived from an EMBL/GenBank/DDBJ whole genome shotgun (WGS) entry which is preliminary data.</text>
</comment>
<dbReference type="GO" id="GO:0030246">
    <property type="term" value="F:carbohydrate binding"/>
    <property type="evidence" value="ECO:0007669"/>
    <property type="project" value="InterPro"/>
</dbReference>
<accession>A0A9X1YLJ5</accession>
<dbReference type="Gene3D" id="2.60.40.4040">
    <property type="match status" value="1"/>
</dbReference>
<dbReference type="InterPro" id="IPR017853">
    <property type="entry name" value="GH"/>
</dbReference>
<dbReference type="InterPro" id="IPR000322">
    <property type="entry name" value="Glyco_hydro_31_TIM"/>
</dbReference>
<dbReference type="Pfam" id="PF13802">
    <property type="entry name" value="Gal_mutarotas_2"/>
    <property type="match status" value="1"/>
</dbReference>
<feature type="domain" description="Glycoside hydrolase family 31 TIM barrel" evidence="3">
    <location>
        <begin position="243"/>
        <end position="564"/>
    </location>
</feature>
<evidence type="ECO:0000259" key="5">
    <source>
        <dbReference type="Pfam" id="PF21365"/>
    </source>
</evidence>
<dbReference type="RefSeq" id="WP_275684029.1">
    <property type="nucleotide sequence ID" value="NZ_JAJLJH010000006.1"/>
</dbReference>